<dbReference type="PROSITE" id="PS50011">
    <property type="entry name" value="PROTEIN_KINASE_DOM"/>
    <property type="match status" value="1"/>
</dbReference>
<dbReference type="InterPro" id="IPR000719">
    <property type="entry name" value="Prot_kinase_dom"/>
</dbReference>
<evidence type="ECO:0000256" key="2">
    <source>
        <dbReference type="ARBA" id="ARBA00022679"/>
    </source>
</evidence>
<dbReference type="PANTHER" id="PTHR48016">
    <property type="entry name" value="MAP KINASE KINASE KINASE SSK2-RELATED-RELATED"/>
    <property type="match status" value="1"/>
</dbReference>
<evidence type="ECO:0000259" key="6">
    <source>
        <dbReference type="PROSITE" id="PS50011"/>
    </source>
</evidence>
<keyword evidence="5" id="KW-0067">ATP-binding</keyword>
<organism evidence="7 8">
    <name type="scientific">Chlamydomonas incerta</name>
    <dbReference type="NCBI Taxonomy" id="51695"/>
    <lineage>
        <taxon>Eukaryota</taxon>
        <taxon>Viridiplantae</taxon>
        <taxon>Chlorophyta</taxon>
        <taxon>core chlorophytes</taxon>
        <taxon>Chlorophyceae</taxon>
        <taxon>CS clade</taxon>
        <taxon>Chlamydomonadales</taxon>
        <taxon>Chlamydomonadaceae</taxon>
        <taxon>Chlamydomonas</taxon>
    </lineage>
</organism>
<keyword evidence="8" id="KW-1185">Reference proteome</keyword>
<evidence type="ECO:0000313" key="7">
    <source>
        <dbReference type="EMBL" id="KAG2427451.1"/>
    </source>
</evidence>
<accession>A0A835VW93</accession>
<name>A0A835VW93_CHLIN</name>
<feature type="domain" description="Protein kinase" evidence="6">
    <location>
        <begin position="163"/>
        <end position="424"/>
    </location>
</feature>
<keyword evidence="3" id="KW-0547">Nucleotide-binding</keyword>
<dbReference type="InterPro" id="IPR011009">
    <property type="entry name" value="Kinase-like_dom_sf"/>
</dbReference>
<dbReference type="InterPro" id="IPR050538">
    <property type="entry name" value="MAP_kinase_kinase_kinase"/>
</dbReference>
<gene>
    <name evidence="7" type="ORF">HXX76_012387</name>
</gene>
<evidence type="ECO:0000256" key="4">
    <source>
        <dbReference type="ARBA" id="ARBA00022777"/>
    </source>
</evidence>
<dbReference type="InterPro" id="IPR008271">
    <property type="entry name" value="Ser/Thr_kinase_AS"/>
</dbReference>
<dbReference type="Pfam" id="PF00069">
    <property type="entry name" value="Pkinase"/>
    <property type="match status" value="1"/>
</dbReference>
<dbReference type="AlphaFoldDB" id="A0A835VW93"/>
<comment type="caution">
    <text evidence="7">The sequence shown here is derived from an EMBL/GenBank/DDBJ whole genome shotgun (WGS) entry which is preliminary data.</text>
</comment>
<dbReference type="SUPFAM" id="SSF56112">
    <property type="entry name" value="Protein kinase-like (PK-like)"/>
    <property type="match status" value="2"/>
</dbReference>
<dbReference type="GO" id="GO:0004672">
    <property type="term" value="F:protein kinase activity"/>
    <property type="evidence" value="ECO:0007669"/>
    <property type="project" value="InterPro"/>
</dbReference>
<dbReference type="GO" id="GO:0005524">
    <property type="term" value="F:ATP binding"/>
    <property type="evidence" value="ECO:0007669"/>
    <property type="project" value="UniProtKB-KW"/>
</dbReference>
<dbReference type="PANTHER" id="PTHR48016:SF47">
    <property type="entry name" value="PROTEIN KINASE DOMAIN-CONTAINING PROTEIN"/>
    <property type="match status" value="1"/>
</dbReference>
<evidence type="ECO:0000256" key="1">
    <source>
        <dbReference type="ARBA" id="ARBA00006529"/>
    </source>
</evidence>
<sequence length="424" mass="44245">MGLEDLEDEEKKLCYDALDKEGFGARTKRRAFLSLEDAELRDAGISRASVRKVLRLAMASAAGLGVGSAAGVGAAAGVGTTRAGDAGAATGLGVGSAPGDGLPSYYQRFLGLLSLGNITKPNPAVLAAITRRCAARLMVLPDCDAAVDLYREAQLFPGPSTEGHLLTQLGLTVNGPLFPNPADGPASLLVGATNDGSPVVVKLLGGVGAAGAQQPGGAEAEACRALMESKPAAVPLVPARIVTFELGNDHVSIVGRAPGLHAVICMPRYVSSLASMVQLPAAVLAGGRRMVAALEWIHDKTYIHMDVKADNIFVDPKGRWWLGDFGSAVRKGSPVTSTTTWFAPRKLLGLPAEPQYDWHMLAVALVAECNRKSWKELLVEDGCSPAKNLIAAVKELHGRDGCAELARFLNDELLTRAGCSAALP</sequence>
<dbReference type="PROSITE" id="PS00108">
    <property type="entry name" value="PROTEIN_KINASE_ST"/>
    <property type="match status" value="1"/>
</dbReference>
<dbReference type="EMBL" id="JAEHOC010000040">
    <property type="protein sequence ID" value="KAG2427451.1"/>
    <property type="molecule type" value="Genomic_DNA"/>
</dbReference>
<keyword evidence="2" id="KW-0808">Transferase</keyword>
<evidence type="ECO:0000256" key="3">
    <source>
        <dbReference type="ARBA" id="ARBA00022741"/>
    </source>
</evidence>
<protein>
    <recommendedName>
        <fullName evidence="6">Protein kinase domain-containing protein</fullName>
    </recommendedName>
</protein>
<evidence type="ECO:0000313" key="8">
    <source>
        <dbReference type="Proteomes" id="UP000650467"/>
    </source>
</evidence>
<reference evidence="7" key="1">
    <citation type="journal article" date="2020" name="bioRxiv">
        <title>Comparative genomics of Chlamydomonas.</title>
        <authorList>
            <person name="Craig R.J."/>
            <person name="Hasan A.R."/>
            <person name="Ness R.W."/>
            <person name="Keightley P.D."/>
        </authorList>
    </citation>
    <scope>NUCLEOTIDE SEQUENCE</scope>
    <source>
        <strain evidence="7">SAG 7.73</strain>
    </source>
</reference>
<dbReference type="OrthoDB" id="4062651at2759"/>
<evidence type="ECO:0000256" key="5">
    <source>
        <dbReference type="ARBA" id="ARBA00022840"/>
    </source>
</evidence>
<keyword evidence="4" id="KW-0418">Kinase</keyword>
<dbReference type="Gene3D" id="1.10.510.10">
    <property type="entry name" value="Transferase(Phosphotransferase) domain 1"/>
    <property type="match status" value="1"/>
</dbReference>
<comment type="similarity">
    <text evidence="1">Belongs to the protein kinase superfamily. STE Ser/Thr protein kinase family. MAP kinase kinase kinase subfamily.</text>
</comment>
<proteinExistence type="inferred from homology"/>
<dbReference type="Proteomes" id="UP000650467">
    <property type="component" value="Unassembled WGS sequence"/>
</dbReference>